<sequence length="338" mass="38583">MSGPHDRFIRYVLEHSRRAAALLYTLLPPGLAARVDWSTLRSQSTAVVDTAIRETRNDLLFSVRLRGSARPAFILLEHQSSVDGRMAARMLEYVSRLLHHWEQQHPSGGPRPLILPVVLYHGPRGWTAPRRFEALLGVPLAQARREGWLKHLVRLEYVLFDLMARSERELKTLACPPLVRLALVLLRLTSTRELNRRLMHQVDLFKEVYGSPEGRRELDAVVYYLQERGTKTTGEVTRRVLACVMREQRVEALMWTEGQRLRAEGRKVGRAQGRAEGRAEGLAEAVLRILAARGVRMGDKTRQRILGCTDLATLDRWFERALHARRLSDVLKEPGTSS</sequence>
<dbReference type="PANTHER" id="PTHR34611">
    <property type="match status" value="1"/>
</dbReference>
<feature type="domain" description="Transposase (putative) YhgA-like" evidence="1">
    <location>
        <begin position="4"/>
        <end position="210"/>
    </location>
</feature>
<gene>
    <name evidence="2" type="ORF">AA314_01548</name>
    <name evidence="3" type="ORF">ATI61_104658</name>
</gene>
<proteinExistence type="predicted"/>
<name>A0AAC8TBN4_9BACT</name>
<evidence type="ECO:0000259" key="1">
    <source>
        <dbReference type="Pfam" id="PF04754"/>
    </source>
</evidence>
<dbReference type="Pfam" id="PF04754">
    <property type="entry name" value="Transposase_31"/>
    <property type="match status" value="1"/>
</dbReference>
<keyword evidence="5" id="KW-1185">Reference proteome</keyword>
<dbReference type="EMBL" id="QUMU01000004">
    <property type="protein sequence ID" value="REG33367.1"/>
    <property type="molecule type" value="Genomic_DNA"/>
</dbReference>
<dbReference type="PANTHER" id="PTHR34611:SF2">
    <property type="entry name" value="INACTIVE RECOMBINATION-PROMOTING NUCLEASE-LIKE PROTEIN RPNE-RELATED"/>
    <property type="match status" value="1"/>
</dbReference>
<dbReference type="KEGG" id="age:AA314_01548"/>
<evidence type="ECO:0000313" key="2">
    <source>
        <dbReference type="EMBL" id="AKI99921.1"/>
    </source>
</evidence>
<reference evidence="3 5" key="2">
    <citation type="submission" date="2018-08" db="EMBL/GenBank/DDBJ databases">
        <title>Genomic Encyclopedia of Archaeal and Bacterial Type Strains, Phase II (KMG-II): from individual species to whole genera.</title>
        <authorList>
            <person name="Goeker M."/>
        </authorList>
    </citation>
    <scope>NUCLEOTIDE SEQUENCE [LARGE SCALE GENOMIC DNA]</scope>
    <source>
        <strain evidence="3 5">DSM 2261</strain>
    </source>
</reference>
<dbReference type="GO" id="GO:1990238">
    <property type="term" value="F:double-stranded DNA endonuclease activity"/>
    <property type="evidence" value="ECO:0007669"/>
    <property type="project" value="TreeGrafter"/>
</dbReference>
<dbReference type="GO" id="GO:0006310">
    <property type="term" value="P:DNA recombination"/>
    <property type="evidence" value="ECO:0007669"/>
    <property type="project" value="TreeGrafter"/>
</dbReference>
<dbReference type="Proteomes" id="UP000035579">
    <property type="component" value="Chromosome"/>
</dbReference>
<evidence type="ECO:0000313" key="5">
    <source>
        <dbReference type="Proteomes" id="UP000256345"/>
    </source>
</evidence>
<dbReference type="InterPro" id="IPR006842">
    <property type="entry name" value="Transposase_31"/>
</dbReference>
<reference evidence="2 4" key="1">
    <citation type="submission" date="2015-05" db="EMBL/GenBank/DDBJ databases">
        <title>Genome assembly of Archangium gephyra DSM 2261.</title>
        <authorList>
            <person name="Sharma G."/>
            <person name="Subramanian S."/>
        </authorList>
    </citation>
    <scope>NUCLEOTIDE SEQUENCE [LARGE SCALE GENOMIC DNA]</scope>
    <source>
        <strain evidence="2 4">DSM 2261</strain>
    </source>
</reference>
<dbReference type="RefSeq" id="WP_047854878.1">
    <property type="nucleotide sequence ID" value="NZ_CP011509.1"/>
</dbReference>
<dbReference type="Proteomes" id="UP000256345">
    <property type="component" value="Unassembled WGS sequence"/>
</dbReference>
<dbReference type="InterPro" id="IPR051699">
    <property type="entry name" value="Rpn/YhgA-like_nuclease"/>
</dbReference>
<accession>A0AAC8TBN4</accession>
<protein>
    <submittedName>
        <fullName evidence="3">Transposase YdaD</fullName>
    </submittedName>
</protein>
<dbReference type="EMBL" id="CP011509">
    <property type="protein sequence ID" value="AKI99921.1"/>
    <property type="molecule type" value="Genomic_DNA"/>
</dbReference>
<dbReference type="AlphaFoldDB" id="A0AAC8TBN4"/>
<evidence type="ECO:0000313" key="3">
    <source>
        <dbReference type="EMBL" id="REG33367.1"/>
    </source>
</evidence>
<evidence type="ECO:0000313" key="4">
    <source>
        <dbReference type="Proteomes" id="UP000035579"/>
    </source>
</evidence>
<organism evidence="2 4">
    <name type="scientific">Archangium gephyra</name>
    <dbReference type="NCBI Taxonomy" id="48"/>
    <lineage>
        <taxon>Bacteria</taxon>
        <taxon>Pseudomonadati</taxon>
        <taxon>Myxococcota</taxon>
        <taxon>Myxococcia</taxon>
        <taxon>Myxococcales</taxon>
        <taxon>Cystobacterineae</taxon>
        <taxon>Archangiaceae</taxon>
        <taxon>Archangium</taxon>
    </lineage>
</organism>